<evidence type="ECO:0000256" key="1">
    <source>
        <dbReference type="ARBA" id="ARBA00004651"/>
    </source>
</evidence>
<feature type="transmembrane region" description="Helical" evidence="6">
    <location>
        <begin position="238"/>
        <end position="255"/>
    </location>
</feature>
<proteinExistence type="predicted"/>
<feature type="transmembrane region" description="Helical" evidence="6">
    <location>
        <begin position="128"/>
        <end position="148"/>
    </location>
</feature>
<dbReference type="Pfam" id="PF07690">
    <property type="entry name" value="MFS_1"/>
    <property type="match status" value="1"/>
</dbReference>
<dbReference type="GO" id="GO:0022857">
    <property type="term" value="F:transmembrane transporter activity"/>
    <property type="evidence" value="ECO:0007669"/>
    <property type="project" value="InterPro"/>
</dbReference>
<reference evidence="8 9" key="1">
    <citation type="journal article" date="2013" name="Genome Announc.">
        <title>Whole-genome sequences of five oyster-associated bacteria show potential for crude oil hydrocarbon degradation.</title>
        <authorList>
            <person name="Chauhan A."/>
            <person name="Green S."/>
            <person name="Pathak A."/>
            <person name="Thomas J."/>
            <person name="Venkatramanan R."/>
        </authorList>
    </citation>
    <scope>NUCLEOTIDE SEQUENCE [LARGE SCALE GENOMIC DNA]</scope>
    <source>
        <strain evidence="8 9">MF109</strain>
    </source>
</reference>
<name>T5KKH0_MICMQ</name>
<dbReference type="PROSITE" id="PS50850">
    <property type="entry name" value="MFS"/>
    <property type="match status" value="1"/>
</dbReference>
<dbReference type="Gene3D" id="1.20.1250.20">
    <property type="entry name" value="MFS general substrate transporter like domains"/>
    <property type="match status" value="2"/>
</dbReference>
<feature type="transmembrane region" description="Helical" evidence="6">
    <location>
        <begin position="292"/>
        <end position="315"/>
    </location>
</feature>
<comment type="subcellular location">
    <subcellularLocation>
        <location evidence="1">Cell membrane</location>
        <topology evidence="1">Multi-pass membrane protein</topology>
    </subcellularLocation>
</comment>
<keyword evidence="5 6" id="KW-0472">Membrane</keyword>
<dbReference type="GO" id="GO:0005886">
    <property type="term" value="C:plasma membrane"/>
    <property type="evidence" value="ECO:0007669"/>
    <property type="project" value="UniProtKB-SubCell"/>
</dbReference>
<protein>
    <recommendedName>
        <fullName evidence="7">Major facilitator superfamily (MFS) profile domain-containing protein</fullName>
    </recommendedName>
</protein>
<feature type="transmembrane region" description="Helical" evidence="6">
    <location>
        <begin position="203"/>
        <end position="226"/>
    </location>
</feature>
<evidence type="ECO:0000256" key="6">
    <source>
        <dbReference type="SAM" id="Phobius"/>
    </source>
</evidence>
<evidence type="ECO:0000256" key="4">
    <source>
        <dbReference type="ARBA" id="ARBA00022989"/>
    </source>
</evidence>
<sequence>MPLLVPVLALAIFAQGTSEFMLAGLLLPLSVDLDVDPSTAALLTSAFAVGMVIGAPTMAVFASRWAPRRALVLLLVVFIAAHLVGALASSFWLLLATRVLAALANAGFLAIALATVRAVVDPATVTRAVAVLLSGTTLATIVGVPAGAALANAYGWRSTFWAVALLCMPAVVALLRDRTLVAVPRSPRVAVRAELGELRRRPVVVAVVLAVLVNAATFGVFTFLAVIGADAGVEETGIPLLLAAFGVGAFVGVSATGRWAARFERGWIVVGAAVTATAWSVFALSVDSVPGVFFGAAVGGMLSFAVGSALIARIVGQASGAPVLGGAYATAALNLGAFVGPMAAGFAYAQAGAPGVLVAAAALAAVGVLLAPLLRAR</sequence>
<feature type="domain" description="Major facilitator superfamily (MFS) profile" evidence="7">
    <location>
        <begin position="4"/>
        <end position="377"/>
    </location>
</feature>
<keyword evidence="3 6" id="KW-0812">Transmembrane</keyword>
<dbReference type="InterPro" id="IPR036259">
    <property type="entry name" value="MFS_trans_sf"/>
</dbReference>
<evidence type="ECO:0000313" key="9">
    <source>
        <dbReference type="Proteomes" id="UP000016033"/>
    </source>
</evidence>
<feature type="transmembrane region" description="Helical" evidence="6">
    <location>
        <begin position="40"/>
        <end position="63"/>
    </location>
</feature>
<dbReference type="SUPFAM" id="SSF103473">
    <property type="entry name" value="MFS general substrate transporter"/>
    <property type="match status" value="1"/>
</dbReference>
<dbReference type="EMBL" id="ATAO01000195">
    <property type="protein sequence ID" value="EQM75771.1"/>
    <property type="molecule type" value="Genomic_DNA"/>
</dbReference>
<accession>T5KKH0</accession>
<dbReference type="InterPro" id="IPR011701">
    <property type="entry name" value="MFS"/>
</dbReference>
<evidence type="ECO:0000259" key="7">
    <source>
        <dbReference type="PROSITE" id="PS50850"/>
    </source>
</evidence>
<gene>
    <name evidence="8" type="ORF">L687_01675</name>
</gene>
<feature type="transmembrane region" description="Helical" evidence="6">
    <location>
        <begin position="355"/>
        <end position="374"/>
    </location>
</feature>
<dbReference type="InterPro" id="IPR020846">
    <property type="entry name" value="MFS_dom"/>
</dbReference>
<keyword evidence="2" id="KW-1003">Cell membrane</keyword>
<evidence type="ECO:0000256" key="2">
    <source>
        <dbReference type="ARBA" id="ARBA00022475"/>
    </source>
</evidence>
<organism evidence="8 9">
    <name type="scientific">Microbacterium maritypicum MF109</name>
    <dbReference type="NCBI Taxonomy" id="1333857"/>
    <lineage>
        <taxon>Bacteria</taxon>
        <taxon>Bacillati</taxon>
        <taxon>Actinomycetota</taxon>
        <taxon>Actinomycetes</taxon>
        <taxon>Micrococcales</taxon>
        <taxon>Microbacteriaceae</taxon>
        <taxon>Microbacterium</taxon>
    </lineage>
</organism>
<feature type="transmembrane region" description="Helical" evidence="6">
    <location>
        <begin position="154"/>
        <end position="175"/>
    </location>
</feature>
<dbReference type="PANTHER" id="PTHR43124">
    <property type="entry name" value="PURINE EFFLUX PUMP PBUE"/>
    <property type="match status" value="1"/>
</dbReference>
<dbReference type="PATRIC" id="fig|1333857.3.peg.2242"/>
<dbReference type="CDD" id="cd17324">
    <property type="entry name" value="MFS_NepI_like"/>
    <property type="match status" value="1"/>
</dbReference>
<feature type="transmembrane region" description="Helical" evidence="6">
    <location>
        <begin position="327"/>
        <end position="349"/>
    </location>
</feature>
<evidence type="ECO:0000313" key="8">
    <source>
        <dbReference type="EMBL" id="EQM75771.1"/>
    </source>
</evidence>
<evidence type="ECO:0000256" key="5">
    <source>
        <dbReference type="ARBA" id="ARBA00023136"/>
    </source>
</evidence>
<keyword evidence="4 6" id="KW-1133">Transmembrane helix</keyword>
<feature type="transmembrane region" description="Helical" evidence="6">
    <location>
        <begin position="99"/>
        <end position="116"/>
    </location>
</feature>
<dbReference type="InterPro" id="IPR050189">
    <property type="entry name" value="MFS_Efflux_Transporters"/>
</dbReference>
<dbReference type="AlphaFoldDB" id="T5KKH0"/>
<dbReference type="Proteomes" id="UP000016033">
    <property type="component" value="Unassembled WGS sequence"/>
</dbReference>
<feature type="transmembrane region" description="Helical" evidence="6">
    <location>
        <begin position="267"/>
        <end position="286"/>
    </location>
</feature>
<evidence type="ECO:0000256" key="3">
    <source>
        <dbReference type="ARBA" id="ARBA00022692"/>
    </source>
</evidence>
<feature type="transmembrane region" description="Helical" evidence="6">
    <location>
        <begin position="70"/>
        <end position="93"/>
    </location>
</feature>
<dbReference type="PANTHER" id="PTHR43124:SF3">
    <property type="entry name" value="CHLORAMPHENICOL EFFLUX PUMP RV0191"/>
    <property type="match status" value="1"/>
</dbReference>
<comment type="caution">
    <text evidence="8">The sequence shown here is derived from an EMBL/GenBank/DDBJ whole genome shotgun (WGS) entry which is preliminary data.</text>
</comment>
<dbReference type="RefSeq" id="WP_021200201.1">
    <property type="nucleotide sequence ID" value="NZ_ATAO01000195.1"/>
</dbReference>